<comment type="caution">
    <text evidence="2">The sequence shown here is derived from an EMBL/GenBank/DDBJ whole genome shotgun (WGS) entry which is preliminary data.</text>
</comment>
<keyword evidence="1" id="KW-0175">Coiled coil</keyword>
<name>A0A242Z1P5_9BACI</name>
<accession>A0A242Z1P5</accession>
<feature type="coiled-coil region" evidence="1">
    <location>
        <begin position="14"/>
        <end position="45"/>
    </location>
</feature>
<evidence type="ECO:0000313" key="2">
    <source>
        <dbReference type="EMBL" id="OTX86386.1"/>
    </source>
</evidence>
<dbReference type="EMBL" id="NFDE01000058">
    <property type="protein sequence ID" value="OTX86386.1"/>
    <property type="molecule type" value="Genomic_DNA"/>
</dbReference>
<dbReference type="RefSeq" id="WP_088093148.1">
    <property type="nucleotide sequence ID" value="NZ_JARMNH010000007.1"/>
</dbReference>
<organism evidence="2 3">
    <name type="scientific">Bacillus wiedmannii</name>
    <dbReference type="NCBI Taxonomy" id="1890302"/>
    <lineage>
        <taxon>Bacteria</taxon>
        <taxon>Bacillati</taxon>
        <taxon>Bacillota</taxon>
        <taxon>Bacilli</taxon>
        <taxon>Bacillales</taxon>
        <taxon>Bacillaceae</taxon>
        <taxon>Bacillus</taxon>
        <taxon>Bacillus cereus group</taxon>
    </lineage>
</organism>
<dbReference type="Proteomes" id="UP000194945">
    <property type="component" value="Unassembled WGS sequence"/>
</dbReference>
<sequence>MMNTLKNLLVGTTKVKTEEQANKEVEKLQVQENDLQEKLQEAQEGHFKVSAALDIISANLIIDETDKVALANKKKGEAKLEALAKEIESTRFKLAEVSLKKQEAIKELYRSRGEKARKYNVEQRRNMVVAGRFNNVFQLEDALRLVTVYDAKGYDLGVEYGVGPVDSLPAHSEDWNFIVEMTKEDTAEADKQAEVISRELEEAILSVFKKHNIELNEQTLINLSRI</sequence>
<protein>
    <submittedName>
        <fullName evidence="2">Uncharacterized protein</fullName>
    </submittedName>
</protein>
<gene>
    <name evidence="2" type="ORF">BK730_21120</name>
</gene>
<evidence type="ECO:0000256" key="1">
    <source>
        <dbReference type="SAM" id="Coils"/>
    </source>
</evidence>
<proteinExistence type="predicted"/>
<reference evidence="2 3" key="1">
    <citation type="submission" date="2016-10" db="EMBL/GenBank/DDBJ databases">
        <title>Comparative genomics of Bacillus thuringiensis reveals a path to pathogens against multiple invertebrate hosts.</title>
        <authorList>
            <person name="Zheng J."/>
            <person name="Gao Q."/>
            <person name="Liu H."/>
            <person name="Peng D."/>
            <person name="Ruan L."/>
            <person name="Sun M."/>
        </authorList>
    </citation>
    <scope>NUCLEOTIDE SEQUENCE [LARGE SCALE GENOMIC DNA]</scope>
    <source>
        <strain evidence="2">BGSC 4BK1</strain>
    </source>
</reference>
<dbReference type="AlphaFoldDB" id="A0A242Z1P5"/>
<evidence type="ECO:0000313" key="3">
    <source>
        <dbReference type="Proteomes" id="UP000194945"/>
    </source>
</evidence>